<dbReference type="SUPFAM" id="SSF52540">
    <property type="entry name" value="P-loop containing nucleoside triphosphate hydrolases"/>
    <property type="match status" value="1"/>
</dbReference>
<dbReference type="InterPro" id="IPR050388">
    <property type="entry name" value="ABC_Ni/Peptide_Import"/>
</dbReference>
<dbReference type="Pfam" id="PF00005">
    <property type="entry name" value="ABC_tran"/>
    <property type="match status" value="1"/>
</dbReference>
<evidence type="ECO:0000313" key="11">
    <source>
        <dbReference type="Proteomes" id="UP001596058"/>
    </source>
</evidence>
<evidence type="ECO:0000256" key="1">
    <source>
        <dbReference type="ARBA" id="ARBA00004202"/>
    </source>
</evidence>
<proteinExistence type="inferred from homology"/>
<reference evidence="11" key="1">
    <citation type="journal article" date="2019" name="Int. J. Syst. Evol. Microbiol.">
        <title>The Global Catalogue of Microorganisms (GCM) 10K type strain sequencing project: providing services to taxonomists for standard genome sequencing and annotation.</title>
        <authorList>
            <consortium name="The Broad Institute Genomics Platform"/>
            <consortium name="The Broad Institute Genome Sequencing Center for Infectious Disease"/>
            <person name="Wu L."/>
            <person name="Ma J."/>
        </authorList>
    </citation>
    <scope>NUCLEOTIDE SEQUENCE [LARGE SCALE GENOMIC DNA]</scope>
    <source>
        <strain evidence="11">CCUG 53903</strain>
    </source>
</reference>
<evidence type="ECO:0000256" key="4">
    <source>
        <dbReference type="ARBA" id="ARBA00022475"/>
    </source>
</evidence>
<dbReference type="CDD" id="cd03257">
    <property type="entry name" value="ABC_NikE_OppD_transporters"/>
    <property type="match status" value="1"/>
</dbReference>
<evidence type="ECO:0000256" key="7">
    <source>
        <dbReference type="ARBA" id="ARBA00023136"/>
    </source>
</evidence>
<evidence type="ECO:0000259" key="9">
    <source>
        <dbReference type="PROSITE" id="PS50893"/>
    </source>
</evidence>
<evidence type="ECO:0000256" key="8">
    <source>
        <dbReference type="SAM" id="MobiDB-lite"/>
    </source>
</evidence>
<evidence type="ECO:0000256" key="3">
    <source>
        <dbReference type="ARBA" id="ARBA00022448"/>
    </source>
</evidence>
<dbReference type="GO" id="GO:0005524">
    <property type="term" value="F:ATP binding"/>
    <property type="evidence" value="ECO:0007669"/>
    <property type="project" value="UniProtKB-KW"/>
</dbReference>
<dbReference type="InterPro" id="IPR003439">
    <property type="entry name" value="ABC_transporter-like_ATP-bd"/>
</dbReference>
<sequence>MSDVVLEVRGLRVEFDVPGGRLPAVTGVDMTLRRGEILALVGESGSGKSALSMSLVGLNRGPRTHISGHVSLSGDPGGNLVEAPESRLRRVRGKEVAVVFQDALAALNPLHRAGAQVSEMIRAHRDVSRAAAWDRSVELLGEVGIAGPRQTARAYPHQLSGGMRQRVMIAMGLANDPAVLIADEPTTALDVTIQAQVLAVLERLRADHGTSIILITHDLGVVAEIADRVAVMYAGRIVEQGTREEVLFAPQHPYTMGLLASVPPIDGPIAARLPAIPGSPLTGIDRPPGCAFAPRCSFAHGACDDPPALTRRFGGPGHLDACVLDERARTTARLGGTSRASSRASSPLGGVPGEAAHAEESRS</sequence>
<evidence type="ECO:0000256" key="5">
    <source>
        <dbReference type="ARBA" id="ARBA00022741"/>
    </source>
</evidence>
<name>A0ABW1D8W1_9ACTN</name>
<keyword evidence="11" id="KW-1185">Reference proteome</keyword>
<gene>
    <name evidence="10" type="ORF">ACFPZ3_59470</name>
</gene>
<comment type="subcellular location">
    <subcellularLocation>
        <location evidence="1">Cell membrane</location>
        <topology evidence="1">Peripheral membrane protein</topology>
    </subcellularLocation>
</comment>
<dbReference type="PANTHER" id="PTHR43297">
    <property type="entry name" value="OLIGOPEPTIDE TRANSPORT ATP-BINDING PROTEIN APPD"/>
    <property type="match status" value="1"/>
</dbReference>
<dbReference type="NCBIfam" id="TIGR01727">
    <property type="entry name" value="oligo_HPY"/>
    <property type="match status" value="1"/>
</dbReference>
<evidence type="ECO:0000256" key="2">
    <source>
        <dbReference type="ARBA" id="ARBA00005417"/>
    </source>
</evidence>
<dbReference type="EMBL" id="JBHSPA010000098">
    <property type="protein sequence ID" value="MFC5833892.1"/>
    <property type="molecule type" value="Genomic_DNA"/>
</dbReference>
<dbReference type="Proteomes" id="UP001596058">
    <property type="component" value="Unassembled WGS sequence"/>
</dbReference>
<feature type="domain" description="ABC transporter" evidence="9">
    <location>
        <begin position="8"/>
        <end position="259"/>
    </location>
</feature>
<evidence type="ECO:0000256" key="6">
    <source>
        <dbReference type="ARBA" id="ARBA00022840"/>
    </source>
</evidence>
<keyword evidence="7" id="KW-0472">Membrane</keyword>
<comment type="caution">
    <text evidence="10">The sequence shown here is derived from an EMBL/GenBank/DDBJ whole genome shotgun (WGS) entry which is preliminary data.</text>
</comment>
<dbReference type="PANTHER" id="PTHR43297:SF2">
    <property type="entry name" value="DIPEPTIDE TRANSPORT ATP-BINDING PROTEIN DPPD"/>
    <property type="match status" value="1"/>
</dbReference>
<evidence type="ECO:0000313" key="10">
    <source>
        <dbReference type="EMBL" id="MFC5833892.1"/>
    </source>
</evidence>
<keyword evidence="6 10" id="KW-0067">ATP-binding</keyword>
<dbReference type="SMART" id="SM00382">
    <property type="entry name" value="AAA"/>
    <property type="match status" value="1"/>
</dbReference>
<dbReference type="Pfam" id="PF08352">
    <property type="entry name" value="oligo_HPY"/>
    <property type="match status" value="1"/>
</dbReference>
<comment type="similarity">
    <text evidence="2">Belongs to the ABC transporter superfamily.</text>
</comment>
<organism evidence="10 11">
    <name type="scientific">Nonomuraea insulae</name>
    <dbReference type="NCBI Taxonomy" id="1616787"/>
    <lineage>
        <taxon>Bacteria</taxon>
        <taxon>Bacillati</taxon>
        <taxon>Actinomycetota</taxon>
        <taxon>Actinomycetes</taxon>
        <taxon>Streptosporangiales</taxon>
        <taxon>Streptosporangiaceae</taxon>
        <taxon>Nonomuraea</taxon>
    </lineage>
</organism>
<feature type="region of interest" description="Disordered" evidence="8">
    <location>
        <begin position="332"/>
        <end position="363"/>
    </location>
</feature>
<keyword evidence="5" id="KW-0547">Nucleotide-binding</keyword>
<keyword evidence="3" id="KW-0813">Transport</keyword>
<keyword evidence="4" id="KW-1003">Cell membrane</keyword>
<dbReference type="InterPro" id="IPR003593">
    <property type="entry name" value="AAA+_ATPase"/>
</dbReference>
<dbReference type="Gene3D" id="3.40.50.300">
    <property type="entry name" value="P-loop containing nucleotide triphosphate hydrolases"/>
    <property type="match status" value="1"/>
</dbReference>
<dbReference type="PROSITE" id="PS00211">
    <property type="entry name" value="ABC_TRANSPORTER_1"/>
    <property type="match status" value="1"/>
</dbReference>
<dbReference type="InterPro" id="IPR027417">
    <property type="entry name" value="P-loop_NTPase"/>
</dbReference>
<dbReference type="RefSeq" id="WP_379523314.1">
    <property type="nucleotide sequence ID" value="NZ_JBHSPA010000098.1"/>
</dbReference>
<dbReference type="InterPro" id="IPR013563">
    <property type="entry name" value="Oligopep_ABC_C"/>
</dbReference>
<protein>
    <submittedName>
        <fullName evidence="10">ABC transporter ATP-binding protein</fullName>
    </submittedName>
</protein>
<accession>A0ABW1D8W1</accession>
<dbReference type="InterPro" id="IPR017871">
    <property type="entry name" value="ABC_transporter-like_CS"/>
</dbReference>
<dbReference type="PROSITE" id="PS50893">
    <property type="entry name" value="ABC_TRANSPORTER_2"/>
    <property type="match status" value="1"/>
</dbReference>